<dbReference type="EMBL" id="HBUF01237814">
    <property type="protein sequence ID" value="CAG6675823.1"/>
    <property type="molecule type" value="Transcribed_RNA"/>
</dbReference>
<dbReference type="EMBL" id="HBUF01237813">
    <property type="protein sequence ID" value="CAG6675822.1"/>
    <property type="molecule type" value="Transcribed_RNA"/>
</dbReference>
<dbReference type="AlphaFoldDB" id="A0A8D8WX52"/>
<proteinExistence type="predicted"/>
<organism evidence="1">
    <name type="scientific">Cacopsylla melanoneura</name>
    <dbReference type="NCBI Taxonomy" id="428564"/>
    <lineage>
        <taxon>Eukaryota</taxon>
        <taxon>Metazoa</taxon>
        <taxon>Ecdysozoa</taxon>
        <taxon>Arthropoda</taxon>
        <taxon>Hexapoda</taxon>
        <taxon>Insecta</taxon>
        <taxon>Pterygota</taxon>
        <taxon>Neoptera</taxon>
        <taxon>Paraneoptera</taxon>
        <taxon>Hemiptera</taxon>
        <taxon>Sternorrhyncha</taxon>
        <taxon>Psylloidea</taxon>
        <taxon>Psyllidae</taxon>
        <taxon>Psyllinae</taxon>
        <taxon>Cacopsylla</taxon>
    </lineage>
</organism>
<name>A0A8D8WX52_9HEMI</name>
<protein>
    <submittedName>
        <fullName evidence="1">Uncharacterized protein</fullName>
    </submittedName>
</protein>
<evidence type="ECO:0000313" key="1">
    <source>
        <dbReference type="EMBL" id="CAG6675823.1"/>
    </source>
</evidence>
<sequence>MKRKTYANTLWSLPRDEYRSTVWINGFISALVTKEIVGFNSGTWSGTSIDESGQSSIGCLRNAGPLNQSPLVTNKVGLKPRLAGSALFLSVVTCRHCAGFVISRI</sequence>
<accession>A0A8D8WX52</accession>
<reference evidence="1" key="1">
    <citation type="submission" date="2021-05" db="EMBL/GenBank/DDBJ databases">
        <authorList>
            <person name="Alioto T."/>
            <person name="Alioto T."/>
            <person name="Gomez Garrido J."/>
        </authorList>
    </citation>
    <scope>NUCLEOTIDE SEQUENCE</scope>
</reference>